<organism evidence="6 7">
    <name type="scientific">Janibacter alkaliphilus</name>
    <dbReference type="NCBI Taxonomy" id="1069963"/>
    <lineage>
        <taxon>Bacteria</taxon>
        <taxon>Bacillati</taxon>
        <taxon>Actinomycetota</taxon>
        <taxon>Actinomycetes</taxon>
        <taxon>Micrococcales</taxon>
        <taxon>Intrasporangiaceae</taxon>
        <taxon>Janibacter</taxon>
    </lineage>
</organism>
<dbReference type="SUPFAM" id="SSF51735">
    <property type="entry name" value="NAD(P)-binding Rossmann-fold domains"/>
    <property type="match status" value="1"/>
</dbReference>
<dbReference type="AlphaFoldDB" id="A0A852WYS6"/>
<dbReference type="CDD" id="cd08946">
    <property type="entry name" value="SDR_e"/>
    <property type="match status" value="1"/>
</dbReference>
<dbReference type="Proteomes" id="UP000592181">
    <property type="component" value="Unassembled WGS sequence"/>
</dbReference>
<dbReference type="InterPro" id="IPR036291">
    <property type="entry name" value="NAD(P)-bd_dom_sf"/>
</dbReference>
<evidence type="ECO:0000256" key="4">
    <source>
        <dbReference type="SAM" id="MobiDB-lite"/>
    </source>
</evidence>
<evidence type="ECO:0000256" key="1">
    <source>
        <dbReference type="ARBA" id="ARBA00007637"/>
    </source>
</evidence>
<protein>
    <submittedName>
        <fullName evidence="6">Uronate dehydrogenase</fullName>
        <ecNumber evidence="6">1.1.1.203</ecNumber>
    </submittedName>
</protein>
<comment type="caution">
    <text evidence="6">The sequence shown here is derived from an EMBL/GenBank/DDBJ whole genome shotgun (WGS) entry which is preliminary data.</text>
</comment>
<dbReference type="InterPro" id="IPR001509">
    <property type="entry name" value="Epimerase_deHydtase"/>
</dbReference>
<dbReference type="EC" id="1.1.1.203" evidence="6"/>
<evidence type="ECO:0000259" key="5">
    <source>
        <dbReference type="Pfam" id="PF01370"/>
    </source>
</evidence>
<dbReference type="RefSeq" id="WP_179461376.1">
    <property type="nucleotide sequence ID" value="NZ_JACBZX010000001.1"/>
</dbReference>
<evidence type="ECO:0000313" key="7">
    <source>
        <dbReference type="Proteomes" id="UP000592181"/>
    </source>
</evidence>
<name>A0A852WYS6_9MICO</name>
<sequence>MDGLSGQTWAITGAAGRIGSDLRQALAGDGVRLVSVDVAPVQPVHDGEQVHRLDVADVADLDGLARALTGCDGVVHLAGIPDEADFHDLAEINIVGTYHALEAARRAEVPRLVLASSNRVTGCYDVATTVDPGVPPRPDGFYGVSKVAGEALCRLYVDKFGLRTVALRIGSYEERPVSARHARTWLSRDDAARAFRAAMTADVRFAVCYAVSANRELWWDLADGRALGFEPVDDAGDLVPLTPIPPGTPQGGEFATPGYSLERMHRR</sequence>
<dbReference type="Gene3D" id="3.40.50.720">
    <property type="entry name" value="NAD(P)-binding Rossmann-like Domain"/>
    <property type="match status" value="1"/>
</dbReference>
<proteinExistence type="inferred from homology"/>
<gene>
    <name evidence="6" type="ORF">BJY28_000228</name>
</gene>
<evidence type="ECO:0000313" key="6">
    <source>
        <dbReference type="EMBL" id="NYG35759.1"/>
    </source>
</evidence>
<dbReference type="PANTHER" id="PTHR43103:SF5">
    <property type="entry name" value="4-EPIMERASE, PUTATIVE (AFU_ORTHOLOGUE AFUA_7G00360)-RELATED"/>
    <property type="match status" value="1"/>
</dbReference>
<accession>A0A852WYS6</accession>
<feature type="domain" description="NAD-dependent epimerase/dehydratase" evidence="5">
    <location>
        <begin position="10"/>
        <end position="170"/>
    </location>
</feature>
<dbReference type="PANTHER" id="PTHR43103">
    <property type="entry name" value="NUCLEOSIDE-DIPHOSPHATE-SUGAR EPIMERASE"/>
    <property type="match status" value="1"/>
</dbReference>
<dbReference type="EMBL" id="JACBZX010000001">
    <property type="protein sequence ID" value="NYG35759.1"/>
    <property type="molecule type" value="Genomic_DNA"/>
</dbReference>
<dbReference type="GO" id="GO:0050388">
    <property type="term" value="F:uronate dehydrogenase activity"/>
    <property type="evidence" value="ECO:0007669"/>
    <property type="project" value="UniProtKB-EC"/>
</dbReference>
<reference evidence="6 7" key="1">
    <citation type="submission" date="2020-07" db="EMBL/GenBank/DDBJ databases">
        <title>Sequencing the genomes of 1000 actinobacteria strains.</title>
        <authorList>
            <person name="Klenk H.-P."/>
        </authorList>
    </citation>
    <scope>NUCLEOTIDE SEQUENCE [LARGE SCALE GENOMIC DNA]</scope>
    <source>
        <strain evidence="6 7">DSM 24723</strain>
    </source>
</reference>
<feature type="region of interest" description="Disordered" evidence="4">
    <location>
        <begin position="242"/>
        <end position="267"/>
    </location>
</feature>
<comment type="similarity">
    <text evidence="1">Belongs to the NAD(P)-dependent epimerase/dehydratase family.</text>
</comment>
<keyword evidence="2 6" id="KW-0560">Oxidoreductase</keyword>
<dbReference type="Pfam" id="PF01370">
    <property type="entry name" value="Epimerase"/>
    <property type="match status" value="1"/>
</dbReference>
<keyword evidence="7" id="KW-1185">Reference proteome</keyword>
<evidence type="ECO:0000256" key="3">
    <source>
        <dbReference type="ARBA" id="ARBA00023027"/>
    </source>
</evidence>
<keyword evidence="3" id="KW-0520">NAD</keyword>
<evidence type="ECO:0000256" key="2">
    <source>
        <dbReference type="ARBA" id="ARBA00023002"/>
    </source>
</evidence>